<dbReference type="Proteomes" id="UP000622797">
    <property type="component" value="Unassembled WGS sequence"/>
</dbReference>
<proteinExistence type="predicted"/>
<evidence type="ECO:0000313" key="2">
    <source>
        <dbReference type="EMBL" id="KAF4967714.1"/>
    </source>
</evidence>
<name>A0A8H4XB56_9HYPO</name>
<organism evidence="2 3">
    <name type="scientific">Fusarium sarcochroum</name>
    <dbReference type="NCBI Taxonomy" id="1208366"/>
    <lineage>
        <taxon>Eukaryota</taxon>
        <taxon>Fungi</taxon>
        <taxon>Dikarya</taxon>
        <taxon>Ascomycota</taxon>
        <taxon>Pezizomycotina</taxon>
        <taxon>Sordariomycetes</taxon>
        <taxon>Hypocreomycetidae</taxon>
        <taxon>Hypocreales</taxon>
        <taxon>Nectriaceae</taxon>
        <taxon>Fusarium</taxon>
        <taxon>Fusarium lateritium species complex</taxon>
    </lineage>
</organism>
<dbReference type="AlphaFoldDB" id="A0A8H4XB56"/>
<evidence type="ECO:0000256" key="1">
    <source>
        <dbReference type="SAM" id="MobiDB-lite"/>
    </source>
</evidence>
<feature type="compositionally biased region" description="Low complexity" evidence="1">
    <location>
        <begin position="9"/>
        <end position="34"/>
    </location>
</feature>
<reference evidence="2" key="2">
    <citation type="submission" date="2020-05" db="EMBL/GenBank/DDBJ databases">
        <authorList>
            <person name="Kim H.-S."/>
            <person name="Proctor R.H."/>
            <person name="Brown D.W."/>
        </authorList>
    </citation>
    <scope>NUCLEOTIDE SEQUENCE</scope>
    <source>
        <strain evidence="2">NRRL 20472</strain>
    </source>
</reference>
<dbReference type="EMBL" id="JABEXW010000225">
    <property type="protein sequence ID" value="KAF4967714.1"/>
    <property type="molecule type" value="Genomic_DNA"/>
</dbReference>
<keyword evidence="3" id="KW-1185">Reference proteome</keyword>
<feature type="region of interest" description="Disordered" evidence="1">
    <location>
        <begin position="1"/>
        <end position="34"/>
    </location>
</feature>
<sequence length="148" mass="15544">MSRKSVSQPSMVTPASSSPSKSSNIATSPAKSAKSSASLFYAPQAKEEGVLPLPIGDFHKFAPVALVDVAQAAAHVLTGKGKHGFDDRHRGQTMVSLTPRVLGPMLYAGKELAAAASKVLGTDLQFENISHAEAKRALKSQSELDQSE</sequence>
<reference evidence="2" key="1">
    <citation type="journal article" date="2020" name="BMC Genomics">
        <title>Correction to: Identification and distribution of gene clusters required for synthesis of sphingolipid metabolism inhibitors in diverse species of the filamentous fungus Fusarium.</title>
        <authorList>
            <person name="Kim H.S."/>
            <person name="Lohmar J.M."/>
            <person name="Busman M."/>
            <person name="Brown D.W."/>
            <person name="Naumann T.A."/>
            <person name="Divon H.H."/>
            <person name="Lysoe E."/>
            <person name="Uhlig S."/>
            <person name="Proctor R.H."/>
        </authorList>
    </citation>
    <scope>NUCLEOTIDE SEQUENCE</scope>
    <source>
        <strain evidence="2">NRRL 20472</strain>
    </source>
</reference>
<dbReference type="Gene3D" id="3.90.25.10">
    <property type="entry name" value="UDP-galactose 4-epimerase, domain 1"/>
    <property type="match status" value="1"/>
</dbReference>
<gene>
    <name evidence="2" type="ORF">FSARC_4775</name>
</gene>
<evidence type="ECO:0000313" key="3">
    <source>
        <dbReference type="Proteomes" id="UP000622797"/>
    </source>
</evidence>
<comment type="caution">
    <text evidence="2">The sequence shown here is derived from an EMBL/GenBank/DDBJ whole genome shotgun (WGS) entry which is preliminary data.</text>
</comment>
<accession>A0A8H4XB56</accession>
<dbReference type="Gene3D" id="3.40.50.720">
    <property type="entry name" value="NAD(P)-binding Rossmann-like Domain"/>
    <property type="match status" value="1"/>
</dbReference>
<protein>
    <submittedName>
        <fullName evidence="2">Uncharacterized protein</fullName>
    </submittedName>
</protein>
<dbReference type="OrthoDB" id="10254221at2759"/>